<organism evidence="2 3">
    <name type="scientific">Oryza sativa subsp. japonica</name>
    <name type="common">Rice</name>
    <dbReference type="NCBI Taxonomy" id="39947"/>
    <lineage>
        <taxon>Eukaryota</taxon>
        <taxon>Viridiplantae</taxon>
        <taxon>Streptophyta</taxon>
        <taxon>Embryophyta</taxon>
        <taxon>Tracheophyta</taxon>
        <taxon>Spermatophyta</taxon>
        <taxon>Magnoliopsida</taxon>
        <taxon>Liliopsida</taxon>
        <taxon>Poales</taxon>
        <taxon>Poaceae</taxon>
        <taxon>BOP clade</taxon>
        <taxon>Oryzoideae</taxon>
        <taxon>Oryzeae</taxon>
        <taxon>Oryzinae</taxon>
        <taxon>Oryza</taxon>
        <taxon>Oryza sativa</taxon>
    </lineage>
</organism>
<reference evidence="2 3" key="2">
    <citation type="journal article" date="2013" name="Plant Cell Physiol.">
        <title>Rice Annotation Project Database (RAP-DB): an integrative and interactive database for rice genomics.</title>
        <authorList>
            <person name="Sakai H."/>
            <person name="Lee S.S."/>
            <person name="Tanaka T."/>
            <person name="Numa H."/>
            <person name="Kim J."/>
            <person name="Kawahara Y."/>
            <person name="Wakimoto H."/>
            <person name="Yang C.C."/>
            <person name="Iwamoto M."/>
            <person name="Abe T."/>
            <person name="Yamada Y."/>
            <person name="Muto A."/>
            <person name="Inokuchi H."/>
            <person name="Ikemura T."/>
            <person name="Matsumoto T."/>
            <person name="Sasaki T."/>
            <person name="Itoh T."/>
        </authorList>
    </citation>
    <scope>NUCLEOTIDE SEQUENCE [LARGE SCALE GENOMIC DNA]</scope>
    <source>
        <strain evidence="3">cv. Nipponbare</strain>
    </source>
</reference>
<sequence length="100" mass="10426">MPLPVLLPRGAAADAASALLEEHVLETSQSLERPSCSPAMRGASGSDAAELVDAIDDANLNRIAVEEDDVDGLVGDLPELAGSEDDDVVPLAKRRPRPGR</sequence>
<dbReference type="EMBL" id="AP014965">
    <property type="protein sequence ID" value="BAT08812.1"/>
    <property type="molecule type" value="Genomic_DNA"/>
</dbReference>
<proteinExistence type="predicted"/>
<dbReference type="InParanoid" id="A0A0P0XPR8"/>
<accession>A0A0P0XPR8</accession>
<dbReference type="Proteomes" id="UP000059680">
    <property type="component" value="Chromosome 9"/>
</dbReference>
<keyword evidence="3" id="KW-1185">Reference proteome</keyword>
<evidence type="ECO:0000256" key="1">
    <source>
        <dbReference type="SAM" id="MobiDB-lite"/>
    </source>
</evidence>
<dbReference type="PaxDb" id="39947-A0A0P0XPR8"/>
<dbReference type="AlphaFoldDB" id="A0A0P0XPR8"/>
<evidence type="ECO:0000313" key="2">
    <source>
        <dbReference type="EMBL" id="BAT08812.1"/>
    </source>
</evidence>
<name>A0A0P0XPR8_ORYSJ</name>
<gene>
    <name evidence="2" type="ordered locus">Os09g0501032</name>
    <name evidence="2" type="ORF">OSNPB_090501032</name>
</gene>
<evidence type="ECO:0000313" key="3">
    <source>
        <dbReference type="Proteomes" id="UP000059680"/>
    </source>
</evidence>
<protein>
    <submittedName>
        <fullName evidence="2">Os09g0501032 protein</fullName>
    </submittedName>
</protein>
<feature type="region of interest" description="Disordered" evidence="1">
    <location>
        <begin position="77"/>
        <end position="100"/>
    </location>
</feature>
<reference evidence="3" key="1">
    <citation type="journal article" date="2005" name="Nature">
        <title>The map-based sequence of the rice genome.</title>
        <authorList>
            <consortium name="International rice genome sequencing project (IRGSP)"/>
            <person name="Matsumoto T."/>
            <person name="Wu J."/>
            <person name="Kanamori H."/>
            <person name="Katayose Y."/>
            <person name="Fujisawa M."/>
            <person name="Namiki N."/>
            <person name="Mizuno H."/>
            <person name="Yamamoto K."/>
            <person name="Antonio B.A."/>
            <person name="Baba T."/>
            <person name="Sakata K."/>
            <person name="Nagamura Y."/>
            <person name="Aoki H."/>
            <person name="Arikawa K."/>
            <person name="Arita K."/>
            <person name="Bito T."/>
            <person name="Chiden Y."/>
            <person name="Fujitsuka N."/>
            <person name="Fukunaka R."/>
            <person name="Hamada M."/>
            <person name="Harada C."/>
            <person name="Hayashi A."/>
            <person name="Hijishita S."/>
            <person name="Honda M."/>
            <person name="Hosokawa S."/>
            <person name="Ichikawa Y."/>
            <person name="Idonuma A."/>
            <person name="Iijima M."/>
            <person name="Ikeda M."/>
            <person name="Ikeno M."/>
            <person name="Ito K."/>
            <person name="Ito S."/>
            <person name="Ito T."/>
            <person name="Ito Y."/>
            <person name="Ito Y."/>
            <person name="Iwabuchi A."/>
            <person name="Kamiya K."/>
            <person name="Karasawa W."/>
            <person name="Kurita K."/>
            <person name="Katagiri S."/>
            <person name="Kikuta A."/>
            <person name="Kobayashi H."/>
            <person name="Kobayashi N."/>
            <person name="Machita K."/>
            <person name="Maehara T."/>
            <person name="Masukawa M."/>
            <person name="Mizubayashi T."/>
            <person name="Mukai Y."/>
            <person name="Nagasaki H."/>
            <person name="Nagata Y."/>
            <person name="Naito S."/>
            <person name="Nakashima M."/>
            <person name="Nakama Y."/>
            <person name="Nakamichi Y."/>
            <person name="Nakamura M."/>
            <person name="Meguro A."/>
            <person name="Negishi M."/>
            <person name="Ohta I."/>
            <person name="Ohta T."/>
            <person name="Okamoto M."/>
            <person name="Ono N."/>
            <person name="Saji S."/>
            <person name="Sakaguchi M."/>
            <person name="Sakai K."/>
            <person name="Shibata M."/>
            <person name="Shimokawa T."/>
            <person name="Song J."/>
            <person name="Takazaki Y."/>
            <person name="Terasawa K."/>
            <person name="Tsugane M."/>
            <person name="Tsuji K."/>
            <person name="Ueda S."/>
            <person name="Waki K."/>
            <person name="Yamagata H."/>
            <person name="Yamamoto M."/>
            <person name="Yamamoto S."/>
            <person name="Yamane H."/>
            <person name="Yoshiki S."/>
            <person name="Yoshihara R."/>
            <person name="Yukawa K."/>
            <person name="Zhong H."/>
            <person name="Yano M."/>
            <person name="Yuan Q."/>
            <person name="Ouyang S."/>
            <person name="Liu J."/>
            <person name="Jones K.M."/>
            <person name="Gansberger K."/>
            <person name="Moffat K."/>
            <person name="Hill J."/>
            <person name="Bera J."/>
            <person name="Fadrosh D."/>
            <person name="Jin S."/>
            <person name="Johri S."/>
            <person name="Kim M."/>
            <person name="Overton L."/>
            <person name="Reardon M."/>
            <person name="Tsitrin T."/>
            <person name="Vuong H."/>
            <person name="Weaver B."/>
            <person name="Ciecko A."/>
            <person name="Tallon L."/>
            <person name="Jackson J."/>
            <person name="Pai G."/>
            <person name="Aken S.V."/>
            <person name="Utterback T."/>
            <person name="Reidmuller S."/>
            <person name="Feldblyum T."/>
            <person name="Hsiao J."/>
            <person name="Zismann V."/>
            <person name="Iobst S."/>
            <person name="de Vazeille A.R."/>
            <person name="Buell C.R."/>
            <person name="Ying K."/>
            <person name="Li Y."/>
            <person name="Lu T."/>
            <person name="Huang Y."/>
            <person name="Zhao Q."/>
            <person name="Feng Q."/>
            <person name="Zhang L."/>
            <person name="Zhu J."/>
            <person name="Weng Q."/>
            <person name="Mu J."/>
            <person name="Lu Y."/>
            <person name="Fan D."/>
            <person name="Liu Y."/>
            <person name="Guan J."/>
            <person name="Zhang Y."/>
            <person name="Yu S."/>
            <person name="Liu X."/>
            <person name="Zhang Y."/>
            <person name="Hong G."/>
            <person name="Han B."/>
            <person name="Choisne N."/>
            <person name="Demange N."/>
            <person name="Orjeda G."/>
            <person name="Samain S."/>
            <person name="Cattolico L."/>
            <person name="Pelletier E."/>
            <person name="Couloux A."/>
            <person name="Segurens B."/>
            <person name="Wincker P."/>
            <person name="D'Hont A."/>
            <person name="Scarpelli C."/>
            <person name="Weissenbach J."/>
            <person name="Salanoubat M."/>
            <person name="Quetier F."/>
            <person name="Yu Y."/>
            <person name="Kim H.R."/>
            <person name="Rambo T."/>
            <person name="Currie J."/>
            <person name="Collura K."/>
            <person name="Luo M."/>
            <person name="Yang T."/>
            <person name="Ammiraju J.S.S."/>
            <person name="Engler F."/>
            <person name="Soderlund C."/>
            <person name="Wing R.A."/>
            <person name="Palmer L.E."/>
            <person name="de la Bastide M."/>
            <person name="Spiegel L."/>
            <person name="Nascimento L."/>
            <person name="Zutavern T."/>
            <person name="O'Shaughnessy A."/>
            <person name="Dike S."/>
            <person name="Dedhia N."/>
            <person name="Preston R."/>
            <person name="Balija V."/>
            <person name="McCombie W.R."/>
            <person name="Chow T."/>
            <person name="Chen H."/>
            <person name="Chung M."/>
            <person name="Chen C."/>
            <person name="Shaw J."/>
            <person name="Wu H."/>
            <person name="Hsiao K."/>
            <person name="Chao Y."/>
            <person name="Chu M."/>
            <person name="Cheng C."/>
            <person name="Hour A."/>
            <person name="Lee P."/>
            <person name="Lin S."/>
            <person name="Lin Y."/>
            <person name="Liou J."/>
            <person name="Liu S."/>
            <person name="Hsing Y."/>
            <person name="Raghuvanshi S."/>
            <person name="Mohanty A."/>
            <person name="Bharti A.K."/>
            <person name="Gaur A."/>
            <person name="Gupta V."/>
            <person name="Kumar D."/>
            <person name="Ravi V."/>
            <person name="Vij S."/>
            <person name="Kapur A."/>
            <person name="Khurana P."/>
            <person name="Khurana P."/>
            <person name="Khurana J.P."/>
            <person name="Tyagi A.K."/>
            <person name="Gaikwad K."/>
            <person name="Singh A."/>
            <person name="Dalal V."/>
            <person name="Srivastava S."/>
            <person name="Dixit A."/>
            <person name="Pal A.K."/>
            <person name="Ghazi I.A."/>
            <person name="Yadav M."/>
            <person name="Pandit A."/>
            <person name="Bhargava A."/>
            <person name="Sureshbabu K."/>
            <person name="Batra K."/>
            <person name="Sharma T.R."/>
            <person name="Mohapatra T."/>
            <person name="Singh N.K."/>
            <person name="Messing J."/>
            <person name="Nelson A.B."/>
            <person name="Fuks G."/>
            <person name="Kavchok S."/>
            <person name="Keizer G."/>
            <person name="Linton E."/>
            <person name="Llaca V."/>
            <person name="Song R."/>
            <person name="Tanyolac B."/>
            <person name="Young S."/>
            <person name="Ho-Il K."/>
            <person name="Hahn J.H."/>
            <person name="Sangsakoo G."/>
            <person name="Vanavichit A."/>
            <person name="de Mattos Luiz.A.T."/>
            <person name="Zimmer P.D."/>
            <person name="Malone G."/>
            <person name="Dellagostin O."/>
            <person name="de Oliveira A.C."/>
            <person name="Bevan M."/>
            <person name="Bancroft I."/>
            <person name="Minx P."/>
            <person name="Cordum H."/>
            <person name="Wilson R."/>
            <person name="Cheng Z."/>
            <person name="Jin W."/>
            <person name="Jiang J."/>
            <person name="Leong S.A."/>
            <person name="Iwama H."/>
            <person name="Gojobori T."/>
            <person name="Itoh T."/>
            <person name="Niimura Y."/>
            <person name="Fujii Y."/>
            <person name="Habara T."/>
            <person name="Sakai H."/>
            <person name="Sato Y."/>
            <person name="Wilson G."/>
            <person name="Kumar K."/>
            <person name="McCouch S."/>
            <person name="Juretic N."/>
            <person name="Hoen D."/>
            <person name="Wright S."/>
            <person name="Bruskiewich R."/>
            <person name="Bureau T."/>
            <person name="Miyao A."/>
            <person name="Hirochika H."/>
            <person name="Nishikawa T."/>
            <person name="Kadowaki K."/>
            <person name="Sugiura M."/>
            <person name="Burr B."/>
            <person name="Sasaki T."/>
        </authorList>
    </citation>
    <scope>NUCLEOTIDE SEQUENCE [LARGE SCALE GENOMIC DNA]</scope>
    <source>
        <strain evidence="3">cv. Nipponbare</strain>
    </source>
</reference>
<reference evidence="2 3" key="3">
    <citation type="journal article" date="2013" name="Rice">
        <title>Improvement of the Oryza sativa Nipponbare reference genome using next generation sequence and optical map data.</title>
        <authorList>
            <person name="Kawahara Y."/>
            <person name="de la Bastide M."/>
            <person name="Hamilton J.P."/>
            <person name="Kanamori H."/>
            <person name="McCombie W.R."/>
            <person name="Ouyang S."/>
            <person name="Schwartz D.C."/>
            <person name="Tanaka T."/>
            <person name="Wu J."/>
            <person name="Zhou S."/>
            <person name="Childs K.L."/>
            <person name="Davidson R.M."/>
            <person name="Lin H."/>
            <person name="Quesada-Ocampo L."/>
            <person name="Vaillancourt B."/>
            <person name="Sakai H."/>
            <person name="Lee S.S."/>
            <person name="Kim J."/>
            <person name="Numa H."/>
            <person name="Itoh T."/>
            <person name="Buell C.R."/>
            <person name="Matsumoto T."/>
        </authorList>
    </citation>
    <scope>NUCLEOTIDE SEQUENCE [LARGE SCALE GENOMIC DNA]</scope>
    <source>
        <strain evidence="3">cv. Nipponbare</strain>
    </source>
</reference>